<evidence type="ECO:0000256" key="13">
    <source>
        <dbReference type="PIRSR" id="PIRSR006621-2"/>
    </source>
</evidence>
<keyword evidence="4 11" id="KW-0288">FMN</keyword>
<dbReference type="EMBL" id="PFAL01000031">
    <property type="protein sequence ID" value="PIR95251.1"/>
    <property type="molecule type" value="Genomic_DNA"/>
</dbReference>
<feature type="domain" description="DUS-like FMN-binding" evidence="14">
    <location>
        <begin position="15"/>
        <end position="320"/>
    </location>
</feature>
<name>A0A2H0V860_9BACT</name>
<feature type="binding site" evidence="13">
    <location>
        <position position="71"/>
    </location>
    <ligand>
        <name>FMN</name>
        <dbReference type="ChEBI" id="CHEBI:58210"/>
    </ligand>
</feature>
<evidence type="ECO:0000256" key="11">
    <source>
        <dbReference type="PIRNR" id="PIRNR006621"/>
    </source>
</evidence>
<gene>
    <name evidence="15" type="ORF">COT93_03285</name>
</gene>
<dbReference type="Proteomes" id="UP000229972">
    <property type="component" value="Unassembled WGS sequence"/>
</dbReference>
<sequence length="323" mass="35955">MNNFWQQLPKPIVALAPMCGVTDLPFRSICHKHGADVVYTEMVMVQGLSRRNPKTLKLAAISEMEQPVVIQLGGNDPEAFYQAARIIKELGPAGIDINLGCPAKKIAGDGSGVALLRDQERSYQIIQATIEGADGIPVSFKTRTQIKSKDKTDVHTSLELLEKVKDLPVAAVMVHGRSFEAPWIEKVDYEYIKKVKENFSGIVLANGGIYTPEIAKDVLEITGADGVGIGHGVYGQPWIFSQIKDYLATGKYEEKTWSEKRAIALEHARLAFKIKGKQGLLEMRKQLLWYVKGLPNATDYRQGLVHLENLEEIEETLNKIEQK</sequence>
<evidence type="ECO:0000256" key="6">
    <source>
        <dbReference type="ARBA" id="ARBA00022857"/>
    </source>
</evidence>
<comment type="caution">
    <text evidence="15">The sequence shown here is derived from an EMBL/GenBank/DDBJ whole genome shotgun (WGS) entry which is preliminary data.</text>
</comment>
<dbReference type="InterPro" id="IPR024036">
    <property type="entry name" value="tRNA-dHydroUridine_Synthase_C"/>
</dbReference>
<evidence type="ECO:0000256" key="9">
    <source>
        <dbReference type="ARBA" id="ARBA00048205"/>
    </source>
</evidence>
<keyword evidence="2" id="KW-0820">tRNA-binding</keyword>
<dbReference type="GO" id="GO:0017150">
    <property type="term" value="F:tRNA dihydrouridine synthase activity"/>
    <property type="evidence" value="ECO:0007669"/>
    <property type="project" value="InterPro"/>
</dbReference>
<evidence type="ECO:0000256" key="3">
    <source>
        <dbReference type="ARBA" id="ARBA00022630"/>
    </source>
</evidence>
<dbReference type="InterPro" id="IPR001269">
    <property type="entry name" value="DUS_fam"/>
</dbReference>
<comment type="catalytic activity">
    <reaction evidence="9">
        <text>a 5,6-dihydrouridine in tRNA + NADP(+) = a uridine in tRNA + NADPH + H(+)</text>
        <dbReference type="Rhea" id="RHEA:23624"/>
        <dbReference type="Rhea" id="RHEA-COMP:13339"/>
        <dbReference type="Rhea" id="RHEA-COMP:13887"/>
        <dbReference type="ChEBI" id="CHEBI:15378"/>
        <dbReference type="ChEBI" id="CHEBI:57783"/>
        <dbReference type="ChEBI" id="CHEBI:58349"/>
        <dbReference type="ChEBI" id="CHEBI:65315"/>
        <dbReference type="ChEBI" id="CHEBI:74443"/>
    </reaction>
</comment>
<comment type="catalytic activity">
    <reaction evidence="10">
        <text>a 5,6-dihydrouridine in tRNA + NAD(+) = a uridine in tRNA + NADH + H(+)</text>
        <dbReference type="Rhea" id="RHEA:54452"/>
        <dbReference type="Rhea" id="RHEA-COMP:13339"/>
        <dbReference type="Rhea" id="RHEA-COMP:13887"/>
        <dbReference type="ChEBI" id="CHEBI:15378"/>
        <dbReference type="ChEBI" id="CHEBI:57540"/>
        <dbReference type="ChEBI" id="CHEBI:57945"/>
        <dbReference type="ChEBI" id="CHEBI:65315"/>
        <dbReference type="ChEBI" id="CHEBI:74443"/>
    </reaction>
</comment>
<organism evidence="15 16">
    <name type="scientific">Candidatus Falkowbacteria bacterium CG10_big_fil_rev_8_21_14_0_10_37_18</name>
    <dbReference type="NCBI Taxonomy" id="1974562"/>
    <lineage>
        <taxon>Bacteria</taxon>
        <taxon>Candidatus Falkowiibacteriota</taxon>
    </lineage>
</organism>
<keyword evidence="13" id="KW-0547">Nucleotide-binding</keyword>
<dbReference type="GO" id="GO:0050660">
    <property type="term" value="F:flavin adenine dinucleotide binding"/>
    <property type="evidence" value="ECO:0007669"/>
    <property type="project" value="InterPro"/>
</dbReference>
<evidence type="ECO:0000313" key="16">
    <source>
        <dbReference type="Proteomes" id="UP000229972"/>
    </source>
</evidence>
<dbReference type="Gene3D" id="3.20.20.70">
    <property type="entry name" value="Aldolase class I"/>
    <property type="match status" value="1"/>
</dbReference>
<evidence type="ECO:0000256" key="10">
    <source>
        <dbReference type="ARBA" id="ARBA00048802"/>
    </source>
</evidence>
<dbReference type="EC" id="1.3.1.-" evidence="11"/>
<dbReference type="Pfam" id="PF01207">
    <property type="entry name" value="Dus"/>
    <property type="match status" value="1"/>
</dbReference>
<evidence type="ECO:0000256" key="2">
    <source>
        <dbReference type="ARBA" id="ARBA00022555"/>
    </source>
</evidence>
<proteinExistence type="inferred from homology"/>
<evidence type="ECO:0000256" key="7">
    <source>
        <dbReference type="ARBA" id="ARBA00022884"/>
    </source>
</evidence>
<accession>A0A2H0V860</accession>
<evidence type="ECO:0000256" key="12">
    <source>
        <dbReference type="PIRSR" id="PIRSR006621-1"/>
    </source>
</evidence>
<dbReference type="Gene3D" id="1.10.1200.80">
    <property type="entry name" value="Putative flavin oxidoreducatase, domain 2"/>
    <property type="match status" value="1"/>
</dbReference>
<comment type="function">
    <text evidence="1 11">Catalyzes the synthesis of 5,6-dihydrouridine (D), a modified base found in the D-loop of most tRNAs, via the reduction of the C5-C6 double bond in target uridines.</text>
</comment>
<protein>
    <recommendedName>
        <fullName evidence="11">tRNA-dihydrouridine synthase</fullName>
        <ecNumber evidence="11">1.3.1.-</ecNumber>
    </recommendedName>
</protein>
<feature type="binding site" evidence="13">
    <location>
        <position position="141"/>
    </location>
    <ligand>
        <name>FMN</name>
        <dbReference type="ChEBI" id="CHEBI:58210"/>
    </ligand>
</feature>
<keyword evidence="8 11" id="KW-0560">Oxidoreductase</keyword>
<keyword evidence="5 11" id="KW-0819">tRNA processing</keyword>
<evidence type="ECO:0000256" key="1">
    <source>
        <dbReference type="ARBA" id="ARBA00002790"/>
    </source>
</evidence>
<evidence type="ECO:0000259" key="14">
    <source>
        <dbReference type="Pfam" id="PF01207"/>
    </source>
</evidence>
<keyword evidence="7" id="KW-0694">RNA-binding</keyword>
<dbReference type="CDD" id="cd02801">
    <property type="entry name" value="DUS_like_FMN"/>
    <property type="match status" value="1"/>
</dbReference>
<dbReference type="InterPro" id="IPR035587">
    <property type="entry name" value="DUS-like_FMN-bd"/>
</dbReference>
<dbReference type="GO" id="GO:0000049">
    <property type="term" value="F:tRNA binding"/>
    <property type="evidence" value="ECO:0007669"/>
    <property type="project" value="UniProtKB-KW"/>
</dbReference>
<dbReference type="SUPFAM" id="SSF51395">
    <property type="entry name" value="FMN-linked oxidoreductases"/>
    <property type="match status" value="1"/>
</dbReference>
<dbReference type="PIRSF" id="PIRSF006621">
    <property type="entry name" value="Dus"/>
    <property type="match status" value="1"/>
</dbReference>
<feature type="active site" description="Proton donor" evidence="12">
    <location>
        <position position="101"/>
    </location>
</feature>
<keyword evidence="3 11" id="KW-0285">Flavoprotein</keyword>
<feature type="binding site" evidence="13">
    <location>
        <position position="175"/>
    </location>
    <ligand>
        <name>FMN</name>
        <dbReference type="ChEBI" id="CHEBI:58210"/>
    </ligand>
</feature>
<evidence type="ECO:0000256" key="8">
    <source>
        <dbReference type="ARBA" id="ARBA00023002"/>
    </source>
</evidence>
<evidence type="ECO:0000256" key="4">
    <source>
        <dbReference type="ARBA" id="ARBA00022643"/>
    </source>
</evidence>
<reference evidence="16" key="1">
    <citation type="submission" date="2017-09" db="EMBL/GenBank/DDBJ databases">
        <title>Depth-based differentiation of microbial function through sediment-hosted aquifers and enrichment of novel symbionts in the deep terrestrial subsurface.</title>
        <authorList>
            <person name="Probst A.J."/>
            <person name="Ladd B."/>
            <person name="Jarett J.K."/>
            <person name="Geller-Mcgrath D.E."/>
            <person name="Sieber C.M.K."/>
            <person name="Emerson J.B."/>
            <person name="Anantharaman K."/>
            <person name="Thomas B.C."/>
            <person name="Malmstrom R."/>
            <person name="Stieglmeier M."/>
            <person name="Klingl A."/>
            <person name="Woyke T."/>
            <person name="Ryan C.M."/>
            <person name="Banfield J.F."/>
        </authorList>
    </citation>
    <scope>NUCLEOTIDE SEQUENCE [LARGE SCALE GENOMIC DNA]</scope>
</reference>
<keyword evidence="6" id="KW-0521">NADP</keyword>
<evidence type="ECO:0000256" key="5">
    <source>
        <dbReference type="ARBA" id="ARBA00022694"/>
    </source>
</evidence>
<dbReference type="InterPro" id="IPR013785">
    <property type="entry name" value="Aldolase_TIM"/>
</dbReference>
<dbReference type="AlphaFoldDB" id="A0A2H0V860"/>
<comment type="similarity">
    <text evidence="11">Belongs to the dus family.</text>
</comment>
<comment type="cofactor">
    <cofactor evidence="11 13">
        <name>FMN</name>
        <dbReference type="ChEBI" id="CHEBI:58210"/>
    </cofactor>
</comment>
<feature type="binding site" evidence="13">
    <location>
        <begin position="206"/>
        <end position="208"/>
    </location>
    <ligand>
        <name>FMN</name>
        <dbReference type="ChEBI" id="CHEBI:58210"/>
    </ligand>
</feature>
<dbReference type="PANTHER" id="PTHR45846">
    <property type="entry name" value="TRNA-DIHYDROURIDINE(47) SYNTHASE [NAD(P)(+)]-LIKE"/>
    <property type="match status" value="1"/>
</dbReference>
<dbReference type="PANTHER" id="PTHR45846:SF1">
    <property type="entry name" value="TRNA-DIHYDROURIDINE(47) SYNTHASE [NAD(P)(+)]-LIKE"/>
    <property type="match status" value="1"/>
</dbReference>
<evidence type="ECO:0000313" key="15">
    <source>
        <dbReference type="EMBL" id="PIR95251.1"/>
    </source>
</evidence>